<protein>
    <submittedName>
        <fullName evidence="1">Uncharacterized protein</fullName>
    </submittedName>
</protein>
<reference evidence="1 2" key="1">
    <citation type="submission" date="2016-11" db="EMBL/GenBank/DDBJ databases">
        <authorList>
            <person name="Jaros S."/>
            <person name="Januszkiewicz K."/>
            <person name="Wedrychowicz H."/>
        </authorList>
    </citation>
    <scope>NUCLEOTIDE SEQUENCE [LARGE SCALE GENOMIC DNA]</scope>
    <source>
        <strain evidence="1 2">DSM 16917</strain>
    </source>
</reference>
<dbReference type="EMBL" id="FQXG01000003">
    <property type="protein sequence ID" value="SHH47123.1"/>
    <property type="molecule type" value="Genomic_DNA"/>
</dbReference>
<gene>
    <name evidence="1" type="ORF">SAMN02745129_2043</name>
</gene>
<keyword evidence="2" id="KW-1185">Reference proteome</keyword>
<evidence type="ECO:0000313" key="1">
    <source>
        <dbReference type="EMBL" id="SHH47123.1"/>
    </source>
</evidence>
<dbReference type="AlphaFoldDB" id="A0A1M5T9R7"/>
<name>A0A1M5T9R7_9GAMM</name>
<dbReference type="STRING" id="299255.SAMN02745129_2043"/>
<evidence type="ECO:0000313" key="2">
    <source>
        <dbReference type="Proteomes" id="UP000184268"/>
    </source>
</evidence>
<proteinExistence type="predicted"/>
<organism evidence="1 2">
    <name type="scientific">Ferrimonas marina</name>
    <dbReference type="NCBI Taxonomy" id="299255"/>
    <lineage>
        <taxon>Bacteria</taxon>
        <taxon>Pseudomonadati</taxon>
        <taxon>Pseudomonadota</taxon>
        <taxon>Gammaproteobacteria</taxon>
        <taxon>Alteromonadales</taxon>
        <taxon>Ferrimonadaceae</taxon>
        <taxon>Ferrimonas</taxon>
    </lineage>
</organism>
<accession>A0A1M5T9R7</accession>
<sequence length="338" mass="37136">MLVLTFNVSGADLSQHDAPSSPGAAEFRRHGANPIYHSTGRSDLALGLLHRFAGDIRRMTLIEQGPKGCLEGVRVSHIADWQQHEQDSARLARVKTASSADGHLCVPGQWAAAKPAVAVLEQSCALAVITASAEQVLSVFSGLEPEELAVMVRAAPLWWDGEMSPGQEWQIDALEAVARWSRPPTEDWLSLSYADARNEKDPAHVRQLRAVLMVLLVSHCRQRCERGFAHGFVNRMRLLKQVAGKPIAGGWVSPARPYFEALYSGAVAKSVHQYKRGGRRADGQVTLTVASVKDTLEERWTHLRQIQRVIEQSGVLLSRYGRSGTAQLMSVVLSPEED</sequence>
<dbReference type="Proteomes" id="UP000184268">
    <property type="component" value="Unassembled WGS sequence"/>
</dbReference>